<gene>
    <name evidence="2" type="ORF">OFUS_LOCUS10004</name>
</gene>
<name>A0A8S4NPT3_OWEFU</name>
<reference evidence="2" key="1">
    <citation type="submission" date="2022-03" db="EMBL/GenBank/DDBJ databases">
        <authorList>
            <person name="Martin C."/>
        </authorList>
    </citation>
    <scope>NUCLEOTIDE SEQUENCE</scope>
</reference>
<proteinExistence type="predicted"/>
<organism evidence="2 3">
    <name type="scientific">Owenia fusiformis</name>
    <name type="common">Polychaete worm</name>
    <dbReference type="NCBI Taxonomy" id="6347"/>
    <lineage>
        <taxon>Eukaryota</taxon>
        <taxon>Metazoa</taxon>
        <taxon>Spiralia</taxon>
        <taxon>Lophotrochozoa</taxon>
        <taxon>Annelida</taxon>
        <taxon>Polychaeta</taxon>
        <taxon>Sedentaria</taxon>
        <taxon>Canalipalpata</taxon>
        <taxon>Sabellida</taxon>
        <taxon>Oweniida</taxon>
        <taxon>Oweniidae</taxon>
        <taxon>Owenia</taxon>
    </lineage>
</organism>
<evidence type="ECO:0000313" key="3">
    <source>
        <dbReference type="Proteomes" id="UP000749559"/>
    </source>
</evidence>
<keyword evidence="3" id="KW-1185">Reference proteome</keyword>
<keyword evidence="1" id="KW-0472">Membrane</keyword>
<dbReference type="AlphaFoldDB" id="A0A8S4NPT3"/>
<protein>
    <submittedName>
        <fullName evidence="2">Uncharacterized protein</fullName>
    </submittedName>
</protein>
<keyword evidence="1" id="KW-1133">Transmembrane helix</keyword>
<dbReference type="Proteomes" id="UP000749559">
    <property type="component" value="Unassembled WGS sequence"/>
</dbReference>
<evidence type="ECO:0000313" key="2">
    <source>
        <dbReference type="EMBL" id="CAH1783685.1"/>
    </source>
</evidence>
<comment type="caution">
    <text evidence="2">The sequence shown here is derived from an EMBL/GenBank/DDBJ whole genome shotgun (WGS) entry which is preliminary data.</text>
</comment>
<evidence type="ECO:0000256" key="1">
    <source>
        <dbReference type="SAM" id="Phobius"/>
    </source>
</evidence>
<dbReference type="EMBL" id="CAIIXF020000005">
    <property type="protein sequence ID" value="CAH1783685.1"/>
    <property type="molecule type" value="Genomic_DNA"/>
</dbReference>
<accession>A0A8S4NPT3</accession>
<keyword evidence="1" id="KW-0812">Transmembrane</keyword>
<feature type="transmembrane region" description="Helical" evidence="1">
    <location>
        <begin position="27"/>
        <end position="47"/>
    </location>
</feature>
<sequence length="377" mass="43037">MRPPIYIFKVSIPFNTSAAEWGARMRVVIVILVLQLCVGLTSALYLAKNFQTILRISRSKPVTIEDIEAEMADWLNWLQVNYPGQINGYQNLEVIRTRRGMDIQFELMYEDTIEDLSIFFNQAYDAYNKFTIFTTFPGFRELEYVSLFGDPHLTLMFGEIKLCIDTKEGLNDILSLYHRPDLDVILNVDFDADKNEHRKEPGQMKWIQDVAYLSPEINIITNKNNIEVHNNTGDISSTKLKWAKDESFEIGNTFVNIGDRKMVIYRFPNNESMKPDINIEISKPGAGLNIHILNDDMGADAGFIATLKSHIADVVTAEDEGTLTTDFGQDITLENYKDQCWKIPNGGIDVFPNNDFNDFFMACLECKEPKALAPENP</sequence>